<dbReference type="InterPro" id="IPR052734">
    <property type="entry name" value="Nod_factor_acetyltransferase"/>
</dbReference>
<gene>
    <name evidence="3" type="ORF">FD01_GL001962</name>
</gene>
<dbReference type="OrthoDB" id="6623990at2"/>
<protein>
    <recommendedName>
        <fullName evidence="2">Acyltransferase 3 domain-containing protein</fullName>
    </recommendedName>
</protein>
<comment type="caution">
    <text evidence="3">The sequence shown here is derived from an EMBL/GenBank/DDBJ whole genome shotgun (WGS) entry which is preliminary data.</text>
</comment>
<dbReference type="Pfam" id="PF01757">
    <property type="entry name" value="Acyl_transf_3"/>
    <property type="match status" value="1"/>
</dbReference>
<keyword evidence="1" id="KW-0472">Membrane</keyword>
<name>A0A0R1QHM4_9LACO</name>
<dbReference type="PANTHER" id="PTHR37312">
    <property type="entry name" value="MEMBRANE-BOUND ACYLTRANSFERASE YKRP-RELATED"/>
    <property type="match status" value="1"/>
</dbReference>
<feature type="transmembrane region" description="Helical" evidence="1">
    <location>
        <begin position="149"/>
        <end position="165"/>
    </location>
</feature>
<sequence length="345" mass="40100">MKSQTSKKSRNFFLDFCKAITIILVVFGHNIQYGSGTSYLNAEAFFQNPVFKFIYSFHMPLFALISGYLFSFSVIRHSSSELILRRSKASIVPLVFWNIVVWILQSCQLNRTSLWDIRGFISSVLNSYWFIWGIFLCSIFIIVVRELRNYRTIILFIAFVLLFFLPKTYNLYLYGFIFPYFVIGFFGAKKSDVFYFVRRNWIYVEASLILIYLVLLNLYNLDSYIYTSGISVATDGWKMVLIDLYRWGIGFVGATLVICTLWKIQALVQKMHVLKNMLSIIGMNSLPIYMVDMFLINTYLPIITKNSSPNISYWILETVIIVSVVILMKIIVSKFSILSKIIFGA</sequence>
<evidence type="ECO:0000313" key="4">
    <source>
        <dbReference type="Proteomes" id="UP000051790"/>
    </source>
</evidence>
<evidence type="ECO:0000313" key="3">
    <source>
        <dbReference type="EMBL" id="KRL42212.1"/>
    </source>
</evidence>
<dbReference type="InterPro" id="IPR002656">
    <property type="entry name" value="Acyl_transf_3_dom"/>
</dbReference>
<feature type="domain" description="Acyltransferase 3" evidence="2">
    <location>
        <begin position="12"/>
        <end position="327"/>
    </location>
</feature>
<feature type="transmembrane region" description="Helical" evidence="1">
    <location>
        <begin position="200"/>
        <end position="219"/>
    </location>
</feature>
<dbReference type="GO" id="GO:0016747">
    <property type="term" value="F:acyltransferase activity, transferring groups other than amino-acyl groups"/>
    <property type="evidence" value="ECO:0007669"/>
    <property type="project" value="InterPro"/>
</dbReference>
<feature type="transmembrane region" description="Helical" evidence="1">
    <location>
        <begin position="87"/>
        <end position="105"/>
    </location>
</feature>
<feature type="transmembrane region" description="Helical" evidence="1">
    <location>
        <begin position="12"/>
        <end position="33"/>
    </location>
</feature>
<keyword evidence="4" id="KW-1185">Reference proteome</keyword>
<feature type="transmembrane region" description="Helical" evidence="1">
    <location>
        <begin position="311"/>
        <end position="332"/>
    </location>
</feature>
<feature type="transmembrane region" description="Helical" evidence="1">
    <location>
        <begin position="171"/>
        <end position="188"/>
    </location>
</feature>
<dbReference type="PANTHER" id="PTHR37312:SF1">
    <property type="entry name" value="MEMBRANE-BOUND ACYLTRANSFERASE YKRP-RELATED"/>
    <property type="match status" value="1"/>
</dbReference>
<proteinExistence type="predicted"/>
<keyword evidence="1" id="KW-1133">Transmembrane helix</keyword>
<organism evidence="3 4">
    <name type="scientific">Lacticaseibacillus manihotivorans DSM 13343 = JCM 12514</name>
    <dbReference type="NCBI Taxonomy" id="1423769"/>
    <lineage>
        <taxon>Bacteria</taxon>
        <taxon>Bacillati</taxon>
        <taxon>Bacillota</taxon>
        <taxon>Bacilli</taxon>
        <taxon>Lactobacillales</taxon>
        <taxon>Lactobacillaceae</taxon>
        <taxon>Lacticaseibacillus</taxon>
    </lineage>
</organism>
<feature type="transmembrane region" description="Helical" evidence="1">
    <location>
        <begin position="276"/>
        <end position="299"/>
    </location>
</feature>
<accession>A0A0R1QHM4</accession>
<dbReference type="Proteomes" id="UP000051790">
    <property type="component" value="Unassembled WGS sequence"/>
</dbReference>
<keyword evidence="1" id="KW-0812">Transmembrane</keyword>
<dbReference type="RefSeq" id="WP_056964551.1">
    <property type="nucleotide sequence ID" value="NZ_AZEU01000232.1"/>
</dbReference>
<evidence type="ECO:0000256" key="1">
    <source>
        <dbReference type="SAM" id="Phobius"/>
    </source>
</evidence>
<evidence type="ECO:0000259" key="2">
    <source>
        <dbReference type="Pfam" id="PF01757"/>
    </source>
</evidence>
<reference evidence="3 4" key="1">
    <citation type="journal article" date="2015" name="Genome Announc.">
        <title>Expanding the biotechnology potential of lactobacilli through comparative genomics of 213 strains and associated genera.</title>
        <authorList>
            <person name="Sun Z."/>
            <person name="Harris H.M."/>
            <person name="McCann A."/>
            <person name="Guo C."/>
            <person name="Argimon S."/>
            <person name="Zhang W."/>
            <person name="Yang X."/>
            <person name="Jeffery I.B."/>
            <person name="Cooney J.C."/>
            <person name="Kagawa T.F."/>
            <person name="Liu W."/>
            <person name="Song Y."/>
            <person name="Salvetti E."/>
            <person name="Wrobel A."/>
            <person name="Rasinkangas P."/>
            <person name="Parkhill J."/>
            <person name="Rea M.C."/>
            <person name="O'Sullivan O."/>
            <person name="Ritari J."/>
            <person name="Douillard F.P."/>
            <person name="Paul Ross R."/>
            <person name="Yang R."/>
            <person name="Briner A.E."/>
            <person name="Felis G.E."/>
            <person name="de Vos W.M."/>
            <person name="Barrangou R."/>
            <person name="Klaenhammer T.R."/>
            <person name="Caufield P.W."/>
            <person name="Cui Y."/>
            <person name="Zhang H."/>
            <person name="O'Toole P.W."/>
        </authorList>
    </citation>
    <scope>NUCLEOTIDE SEQUENCE [LARGE SCALE GENOMIC DNA]</scope>
    <source>
        <strain evidence="3 4">DSM 13343</strain>
    </source>
</reference>
<feature type="transmembrane region" description="Helical" evidence="1">
    <location>
        <begin position="53"/>
        <end position="75"/>
    </location>
</feature>
<dbReference type="PATRIC" id="fig|1423769.4.peg.2111"/>
<feature type="transmembrane region" description="Helical" evidence="1">
    <location>
        <begin position="244"/>
        <end position="264"/>
    </location>
</feature>
<dbReference type="AlphaFoldDB" id="A0A0R1QHM4"/>
<dbReference type="EMBL" id="AZEU01000232">
    <property type="protein sequence ID" value="KRL42212.1"/>
    <property type="molecule type" value="Genomic_DNA"/>
</dbReference>
<feature type="transmembrane region" description="Helical" evidence="1">
    <location>
        <begin position="125"/>
        <end position="144"/>
    </location>
</feature>